<name>A0AAE3WCX0_9RHOB</name>
<sequence>MRNTIFTSLIAGLVSAPAMAEPTLGCFMRDYSDPHLAAHPDQVVDQIWLSFYKIPYEVFETDDTYASVRVLTADQGHVASDGFGGQVFDGGMHCYQDRSRGETDWSCSVECDGGWFEITRDDGDVLEIRTSYVMVGDTEECGGAVDLAEHPQQPVTYRLYRVDGAVCDALWPDEDS</sequence>
<feature type="chain" id="PRO_5042049409" description="Lipoprotein" evidence="1">
    <location>
        <begin position="21"/>
        <end position="176"/>
    </location>
</feature>
<evidence type="ECO:0000256" key="1">
    <source>
        <dbReference type="SAM" id="SignalP"/>
    </source>
</evidence>
<accession>A0AAE3WCX0</accession>
<reference evidence="2" key="2">
    <citation type="submission" date="2023-02" db="EMBL/GenBank/DDBJ databases">
        <title>'Rhodoalgimonas zhirmunskyi' gen. nov., isolated from a red alga.</title>
        <authorList>
            <person name="Nedashkovskaya O.I."/>
            <person name="Otstavnykh N.Y."/>
            <person name="Bystritskaya E.P."/>
            <person name="Balabanova L.A."/>
            <person name="Isaeva M.P."/>
        </authorList>
    </citation>
    <scope>NUCLEOTIDE SEQUENCE</scope>
    <source>
        <strain evidence="2">KCTC 52189</strain>
    </source>
</reference>
<proteinExistence type="predicted"/>
<keyword evidence="1" id="KW-0732">Signal</keyword>
<reference evidence="2" key="1">
    <citation type="submission" date="2022-07" db="EMBL/GenBank/DDBJ databases">
        <authorList>
            <person name="Otstavnykh N."/>
            <person name="Isaeva M."/>
            <person name="Bystritskaya E."/>
        </authorList>
    </citation>
    <scope>NUCLEOTIDE SEQUENCE</scope>
    <source>
        <strain evidence="2">KCTC 52189</strain>
    </source>
</reference>
<feature type="signal peptide" evidence="1">
    <location>
        <begin position="1"/>
        <end position="20"/>
    </location>
</feature>
<dbReference type="AlphaFoldDB" id="A0AAE3WCX0"/>
<evidence type="ECO:0000313" key="2">
    <source>
        <dbReference type="EMBL" id="MDQ2089447.1"/>
    </source>
</evidence>
<dbReference type="Proteomes" id="UP001226762">
    <property type="component" value="Unassembled WGS sequence"/>
</dbReference>
<dbReference type="RefSeq" id="WP_306734692.1">
    <property type="nucleotide sequence ID" value="NZ_JANHAX010000001.1"/>
</dbReference>
<keyword evidence="3" id="KW-1185">Reference proteome</keyword>
<dbReference type="EMBL" id="JANHAX010000001">
    <property type="protein sequence ID" value="MDQ2089447.1"/>
    <property type="molecule type" value="Genomic_DNA"/>
</dbReference>
<comment type="caution">
    <text evidence="2">The sequence shown here is derived from an EMBL/GenBank/DDBJ whole genome shotgun (WGS) entry which is preliminary data.</text>
</comment>
<organism evidence="2 3">
    <name type="scientific">Marimonas arenosa</name>
    <dbReference type="NCBI Taxonomy" id="1795305"/>
    <lineage>
        <taxon>Bacteria</taxon>
        <taxon>Pseudomonadati</taxon>
        <taxon>Pseudomonadota</taxon>
        <taxon>Alphaproteobacteria</taxon>
        <taxon>Rhodobacterales</taxon>
        <taxon>Paracoccaceae</taxon>
        <taxon>Marimonas</taxon>
    </lineage>
</organism>
<protein>
    <recommendedName>
        <fullName evidence="4">Lipoprotein</fullName>
    </recommendedName>
</protein>
<gene>
    <name evidence="2" type="ORF">NO357_05980</name>
</gene>
<evidence type="ECO:0000313" key="3">
    <source>
        <dbReference type="Proteomes" id="UP001226762"/>
    </source>
</evidence>
<evidence type="ECO:0008006" key="4">
    <source>
        <dbReference type="Google" id="ProtNLM"/>
    </source>
</evidence>